<comment type="caution">
    <text evidence="3">The sequence shown here is derived from an EMBL/GenBank/DDBJ whole genome shotgun (WGS) entry which is preliminary data.</text>
</comment>
<evidence type="ECO:0000256" key="1">
    <source>
        <dbReference type="ARBA" id="ARBA00023027"/>
    </source>
</evidence>
<dbReference type="Proteomes" id="UP001487296">
    <property type="component" value="Unassembled WGS sequence"/>
</dbReference>
<gene>
    <name evidence="3" type="ORF">AAAT34_10745</name>
</gene>
<accession>A0ABV1FSX2</accession>
<sequence length="336" mass="37592">MKILITGAAGFIGHALTKALAANPKIEIVGIDNLNNYYSPRLKEARLRDLGIHAYGALPTPSSVWPNVTFQMIDIADRKAVEELMANGKFTHVCHLAGQAGVRYSIDNPYTYVENNVMGFLNILEGCRNHGVKHLVFASSSSVYGMGKQVPFAENCDTSHPVSLYAATKKSDEVMAYSYACLYGFQTTALRFFTVYGPWGRPDMAPIKFMDAIANGRPIEVFNQGNMLRDFTYIDDIVKGIRCVVKAHYADKVPARVYNIGCSHPVKLIHFIHTIEEATGRQAQMIMKDMQPGDVTRTDADTTSLEHDFGFHPTIDIREGVERLYAWYKKVWPTIQ</sequence>
<reference evidence="3 4" key="1">
    <citation type="submission" date="2024-04" db="EMBL/GenBank/DDBJ databases">
        <title>Human intestinal bacterial collection.</title>
        <authorList>
            <person name="Pauvert C."/>
            <person name="Hitch T.C.A."/>
            <person name="Clavel T."/>
        </authorList>
    </citation>
    <scope>NUCLEOTIDE SEQUENCE [LARGE SCALE GENOMIC DNA]</scope>
    <source>
        <strain evidence="3 4">CLA-AA-H145</strain>
    </source>
</reference>
<evidence type="ECO:0000259" key="2">
    <source>
        <dbReference type="Pfam" id="PF01370"/>
    </source>
</evidence>
<evidence type="ECO:0000313" key="4">
    <source>
        <dbReference type="Proteomes" id="UP001487296"/>
    </source>
</evidence>
<keyword evidence="4" id="KW-1185">Reference proteome</keyword>
<feature type="domain" description="NAD-dependent epimerase/dehydratase" evidence="2">
    <location>
        <begin position="3"/>
        <end position="261"/>
    </location>
</feature>
<evidence type="ECO:0000313" key="3">
    <source>
        <dbReference type="EMBL" id="MEQ2487513.1"/>
    </source>
</evidence>
<organism evidence="3 4">
    <name type="scientific">Hallella faecis</name>
    <dbReference type="NCBI Taxonomy" id="2841596"/>
    <lineage>
        <taxon>Bacteria</taxon>
        <taxon>Pseudomonadati</taxon>
        <taxon>Bacteroidota</taxon>
        <taxon>Bacteroidia</taxon>
        <taxon>Bacteroidales</taxon>
        <taxon>Prevotellaceae</taxon>
        <taxon>Hallella</taxon>
    </lineage>
</organism>
<keyword evidence="1" id="KW-0520">NAD</keyword>
<dbReference type="InterPro" id="IPR001509">
    <property type="entry name" value="Epimerase_deHydtase"/>
</dbReference>
<proteinExistence type="predicted"/>
<dbReference type="RefSeq" id="WP_215760588.1">
    <property type="nucleotide sequence ID" value="NZ_JAHKBE010000054.1"/>
</dbReference>
<protein>
    <submittedName>
        <fullName evidence="3">NAD-dependent epimerase/dehydratase family protein</fullName>
    </submittedName>
</protein>
<dbReference type="Gene3D" id="3.40.50.720">
    <property type="entry name" value="NAD(P)-binding Rossmann-like Domain"/>
    <property type="match status" value="1"/>
</dbReference>
<dbReference type="SUPFAM" id="SSF51735">
    <property type="entry name" value="NAD(P)-binding Rossmann-fold domains"/>
    <property type="match status" value="1"/>
</dbReference>
<name>A0ABV1FSX2_9BACT</name>
<dbReference type="PRINTS" id="PR01713">
    <property type="entry name" value="NUCEPIMERASE"/>
</dbReference>
<dbReference type="Pfam" id="PF01370">
    <property type="entry name" value="Epimerase"/>
    <property type="match status" value="1"/>
</dbReference>
<dbReference type="EMBL" id="JBBNFP010000053">
    <property type="protein sequence ID" value="MEQ2487513.1"/>
    <property type="molecule type" value="Genomic_DNA"/>
</dbReference>
<dbReference type="PANTHER" id="PTHR43574">
    <property type="entry name" value="EPIMERASE-RELATED"/>
    <property type="match status" value="1"/>
</dbReference>
<dbReference type="InterPro" id="IPR036291">
    <property type="entry name" value="NAD(P)-bd_dom_sf"/>
</dbReference>